<evidence type="ECO:0000313" key="8">
    <source>
        <dbReference type="EMBL" id="MST96931.1"/>
    </source>
</evidence>
<feature type="domain" description="FMN-binding" evidence="7">
    <location>
        <begin position="229"/>
        <end position="310"/>
    </location>
</feature>
<dbReference type="InterPro" id="IPR007329">
    <property type="entry name" value="FMN-bd"/>
</dbReference>
<dbReference type="GO" id="GO:0010181">
    <property type="term" value="F:FMN binding"/>
    <property type="evidence" value="ECO:0007669"/>
    <property type="project" value="InterPro"/>
</dbReference>
<keyword evidence="5" id="KW-0249">Electron transport</keyword>
<feature type="chain" id="PRO_5032490834" evidence="6">
    <location>
        <begin position="20"/>
        <end position="317"/>
    </location>
</feature>
<evidence type="ECO:0000313" key="9">
    <source>
        <dbReference type="Proteomes" id="UP000435649"/>
    </source>
</evidence>
<dbReference type="AlphaFoldDB" id="A0A844G2Q7"/>
<dbReference type="GO" id="GO:0005886">
    <property type="term" value="C:plasma membrane"/>
    <property type="evidence" value="ECO:0007669"/>
    <property type="project" value="InterPro"/>
</dbReference>
<evidence type="ECO:0000256" key="4">
    <source>
        <dbReference type="ARBA" id="ARBA00022643"/>
    </source>
</evidence>
<keyword evidence="1" id="KW-0813">Transport</keyword>
<dbReference type="PANTHER" id="PTHR36118:SF1">
    <property type="entry name" value="ION-TRANSLOCATING OXIDOREDUCTASE COMPLEX SUBUNIT G"/>
    <property type="match status" value="1"/>
</dbReference>
<dbReference type="GO" id="GO:0009055">
    <property type="term" value="F:electron transfer activity"/>
    <property type="evidence" value="ECO:0007669"/>
    <property type="project" value="InterPro"/>
</dbReference>
<dbReference type="PANTHER" id="PTHR36118">
    <property type="entry name" value="ION-TRANSLOCATING OXIDOREDUCTASE COMPLEX SUBUNIT G"/>
    <property type="match status" value="1"/>
</dbReference>
<evidence type="ECO:0000256" key="2">
    <source>
        <dbReference type="ARBA" id="ARBA00022553"/>
    </source>
</evidence>
<evidence type="ECO:0000256" key="5">
    <source>
        <dbReference type="ARBA" id="ARBA00022982"/>
    </source>
</evidence>
<keyword evidence="6" id="KW-0732">Signal</keyword>
<protein>
    <submittedName>
        <fullName evidence="8">FMN-binding protein</fullName>
    </submittedName>
</protein>
<keyword evidence="4" id="KW-0288">FMN</keyword>
<evidence type="ECO:0000256" key="1">
    <source>
        <dbReference type="ARBA" id="ARBA00022448"/>
    </source>
</evidence>
<evidence type="ECO:0000259" key="7">
    <source>
        <dbReference type="SMART" id="SM00900"/>
    </source>
</evidence>
<gene>
    <name evidence="8" type="ORF">FYJ85_07700</name>
</gene>
<evidence type="ECO:0000256" key="6">
    <source>
        <dbReference type="SAM" id="SignalP"/>
    </source>
</evidence>
<sequence>MKHKATLLLAAGTLLFATAGTKGNGPSLDVPAEFRTGLLKLFPACESVTAADAFTYRLLDGSGKELGKLHLEDAARFPRTDGYGGSIEVGVVTGADGRIAGVLPGKNRETPAYLARLSRMKFFRRWNGLKLAEAAEKKVDTVTRATYSSRAVIAGVRNAARTALAPKPAAQSNPAAMRLPQFDGQLKKLFPDYAELLPCGGPDCRILAADGTELGMLLLENGDTERTTAFADTIELALALRADGTVAGILIGANQETPAYLDFVREDPFFSSWNGLTPKQALFREVDAVTGATYSSRAIRAGVRRIAERYLTREVNQ</sequence>
<dbReference type="Pfam" id="PF04205">
    <property type="entry name" value="FMN_bind"/>
    <property type="match status" value="2"/>
</dbReference>
<dbReference type="GO" id="GO:0022900">
    <property type="term" value="P:electron transport chain"/>
    <property type="evidence" value="ECO:0007669"/>
    <property type="project" value="InterPro"/>
</dbReference>
<dbReference type="SMART" id="SM00900">
    <property type="entry name" value="FMN_bind"/>
    <property type="match status" value="2"/>
</dbReference>
<reference evidence="8 9" key="1">
    <citation type="submission" date="2019-08" db="EMBL/GenBank/DDBJ databases">
        <title>In-depth cultivation of the pig gut microbiome towards novel bacterial diversity and tailored functional studies.</title>
        <authorList>
            <person name="Wylensek D."/>
            <person name="Hitch T.C.A."/>
            <person name="Clavel T."/>
        </authorList>
    </citation>
    <scope>NUCLEOTIDE SEQUENCE [LARGE SCALE GENOMIC DNA]</scope>
    <source>
        <strain evidence="8 9">BBE-744-WT-12</strain>
    </source>
</reference>
<proteinExistence type="predicted"/>
<keyword evidence="2" id="KW-0597">Phosphoprotein</keyword>
<comment type="caution">
    <text evidence="8">The sequence shown here is derived from an EMBL/GenBank/DDBJ whole genome shotgun (WGS) entry which is preliminary data.</text>
</comment>
<feature type="domain" description="FMN-binding" evidence="7">
    <location>
        <begin position="82"/>
        <end position="163"/>
    </location>
</feature>
<feature type="signal peptide" evidence="6">
    <location>
        <begin position="1"/>
        <end position="19"/>
    </location>
</feature>
<dbReference type="Proteomes" id="UP000435649">
    <property type="component" value="Unassembled WGS sequence"/>
</dbReference>
<dbReference type="RefSeq" id="WP_106052791.1">
    <property type="nucleotide sequence ID" value="NZ_CALXOB010000030.1"/>
</dbReference>
<keyword evidence="9" id="KW-1185">Reference proteome</keyword>
<dbReference type="EMBL" id="VUNS01000006">
    <property type="protein sequence ID" value="MST96931.1"/>
    <property type="molecule type" value="Genomic_DNA"/>
</dbReference>
<evidence type="ECO:0000256" key="3">
    <source>
        <dbReference type="ARBA" id="ARBA00022630"/>
    </source>
</evidence>
<accession>A0A844G2Q7</accession>
<dbReference type="InterPro" id="IPR010209">
    <property type="entry name" value="Ion_transpt_RnfG/RsxG"/>
</dbReference>
<keyword evidence="3" id="KW-0285">Flavoprotein</keyword>
<organism evidence="8 9">
    <name type="scientific">Victivallis lenta</name>
    <dbReference type="NCBI Taxonomy" id="2606640"/>
    <lineage>
        <taxon>Bacteria</taxon>
        <taxon>Pseudomonadati</taxon>
        <taxon>Lentisphaerota</taxon>
        <taxon>Lentisphaeria</taxon>
        <taxon>Victivallales</taxon>
        <taxon>Victivallaceae</taxon>
        <taxon>Victivallis</taxon>
    </lineage>
</organism>
<name>A0A844G2Q7_9BACT</name>